<proteinExistence type="predicted"/>
<reference evidence="1" key="2">
    <citation type="journal article" date="2022" name="New Phytol.">
        <title>Evolutionary transition to the ectomycorrhizal habit in the genomes of a hyperdiverse lineage of mushroom-forming fungi.</title>
        <authorList>
            <person name="Looney B."/>
            <person name="Miyauchi S."/>
            <person name="Morin E."/>
            <person name="Drula E."/>
            <person name="Courty P.E."/>
            <person name="Kohler A."/>
            <person name="Kuo A."/>
            <person name="LaButti K."/>
            <person name="Pangilinan J."/>
            <person name="Lipzen A."/>
            <person name="Riley R."/>
            <person name="Andreopoulos W."/>
            <person name="He G."/>
            <person name="Johnson J."/>
            <person name="Nolan M."/>
            <person name="Tritt A."/>
            <person name="Barry K.W."/>
            <person name="Grigoriev I.V."/>
            <person name="Nagy L.G."/>
            <person name="Hibbett D."/>
            <person name="Henrissat B."/>
            <person name="Matheny P.B."/>
            <person name="Labbe J."/>
            <person name="Martin F.M."/>
        </authorList>
    </citation>
    <scope>NUCLEOTIDE SEQUENCE</scope>
    <source>
        <strain evidence="1">EC-137</strain>
    </source>
</reference>
<accession>A0ACB8QCB9</accession>
<reference evidence="1" key="1">
    <citation type="submission" date="2021-02" db="EMBL/GenBank/DDBJ databases">
        <authorList>
            <consortium name="DOE Joint Genome Institute"/>
            <person name="Ahrendt S."/>
            <person name="Looney B.P."/>
            <person name="Miyauchi S."/>
            <person name="Morin E."/>
            <person name="Drula E."/>
            <person name="Courty P.E."/>
            <person name="Chicoki N."/>
            <person name="Fauchery L."/>
            <person name="Kohler A."/>
            <person name="Kuo A."/>
            <person name="Labutti K."/>
            <person name="Pangilinan J."/>
            <person name="Lipzen A."/>
            <person name="Riley R."/>
            <person name="Andreopoulos W."/>
            <person name="He G."/>
            <person name="Johnson J."/>
            <person name="Barry K.W."/>
            <person name="Grigoriev I.V."/>
            <person name="Nagy L."/>
            <person name="Hibbett D."/>
            <person name="Henrissat B."/>
            <person name="Matheny P.B."/>
            <person name="Labbe J."/>
            <person name="Martin F."/>
        </authorList>
    </citation>
    <scope>NUCLEOTIDE SEQUENCE</scope>
    <source>
        <strain evidence="1">EC-137</strain>
    </source>
</reference>
<dbReference type="Proteomes" id="UP000814128">
    <property type="component" value="Unassembled WGS sequence"/>
</dbReference>
<sequence length="302" mass="33233">MLTSLEEEYPPLTRLNHTIFGIVLWEIIATGSFEWGVLRGRQPYSRTVWIHLVCRLALLGALAFLIAQDATDGASMSGSRCNAYLTTILSFSYVAEVLARLSIALRAVGLWNRNTAVLSASLSLWLAPVVLNAYTLYLVSHNVYCSISQTHPFVLYDSLALALSNIALLGLVLAALPWHLGAHWTVTSRLMYEHGAGWAFLAGAMNVLRVVLIATKIPPCIVDMSPAVNAAVTCICFTRLYRRLLNITRDATSQATDATSVIRFRQPSRASSFALVEREDARMETPDTDASETVCNGRENLK</sequence>
<protein>
    <submittedName>
        <fullName evidence="1">Uncharacterized protein</fullName>
    </submittedName>
</protein>
<dbReference type="EMBL" id="MU273690">
    <property type="protein sequence ID" value="KAI0029215.1"/>
    <property type="molecule type" value="Genomic_DNA"/>
</dbReference>
<keyword evidence="2" id="KW-1185">Reference proteome</keyword>
<evidence type="ECO:0000313" key="1">
    <source>
        <dbReference type="EMBL" id="KAI0029215.1"/>
    </source>
</evidence>
<organism evidence="1 2">
    <name type="scientific">Vararia minispora EC-137</name>
    <dbReference type="NCBI Taxonomy" id="1314806"/>
    <lineage>
        <taxon>Eukaryota</taxon>
        <taxon>Fungi</taxon>
        <taxon>Dikarya</taxon>
        <taxon>Basidiomycota</taxon>
        <taxon>Agaricomycotina</taxon>
        <taxon>Agaricomycetes</taxon>
        <taxon>Russulales</taxon>
        <taxon>Lachnocladiaceae</taxon>
        <taxon>Vararia</taxon>
    </lineage>
</organism>
<name>A0ACB8QCB9_9AGAM</name>
<comment type="caution">
    <text evidence="1">The sequence shown here is derived from an EMBL/GenBank/DDBJ whole genome shotgun (WGS) entry which is preliminary data.</text>
</comment>
<gene>
    <name evidence="1" type="ORF">K488DRAFT_88942</name>
</gene>
<evidence type="ECO:0000313" key="2">
    <source>
        <dbReference type="Proteomes" id="UP000814128"/>
    </source>
</evidence>